<dbReference type="HOGENOM" id="CLU_938328_0_0_1"/>
<dbReference type="Proteomes" id="UP000000759">
    <property type="component" value="Chromosome 18"/>
</dbReference>
<sequence>MAKAVAPSATTLRWRSRVTKVAASSVDEDEEDDVRVGSNMTHNHNNSAIFGTLESKTSRTSVSANRALIWTALAALAVGCNIYNLRLLHTWFVTITCALNVVCALLSVWQRQRLRRLGNLRSIHNKARMRVQQMHSQNERLYRHLTSLDRSVDRLQAVQASLDQIVGEQRGQEDWNRLGRVVTEYRDTQDGIKMRLQQQAQERILRVVLQTDSNANFELSGQETERLVLQLSNLPGLSLHELQLREVIANSDKSLSTIVRLLKQVVEDGKDPDHASVFEFDARSAVSESHDANLLGL</sequence>
<name>B7G7W6_PHATC</name>
<accession>B7G7W6</accession>
<evidence type="ECO:0000313" key="3">
    <source>
        <dbReference type="Proteomes" id="UP000000759"/>
    </source>
</evidence>
<keyword evidence="1" id="KW-0472">Membrane</keyword>
<feature type="transmembrane region" description="Helical" evidence="1">
    <location>
        <begin position="67"/>
        <end position="85"/>
    </location>
</feature>
<organism evidence="2 3">
    <name type="scientific">Phaeodactylum tricornutum (strain CCAP 1055/1)</name>
    <dbReference type="NCBI Taxonomy" id="556484"/>
    <lineage>
        <taxon>Eukaryota</taxon>
        <taxon>Sar</taxon>
        <taxon>Stramenopiles</taxon>
        <taxon>Ochrophyta</taxon>
        <taxon>Bacillariophyta</taxon>
        <taxon>Bacillariophyceae</taxon>
        <taxon>Bacillariophycidae</taxon>
        <taxon>Naviculales</taxon>
        <taxon>Phaeodactylaceae</taxon>
        <taxon>Phaeodactylum</taxon>
    </lineage>
</organism>
<dbReference type="KEGG" id="pti:PHATRDRAFT_39127"/>
<protein>
    <recommendedName>
        <fullName evidence="4">Transmembrane protein</fullName>
    </recommendedName>
</protein>
<evidence type="ECO:0000313" key="2">
    <source>
        <dbReference type="EMBL" id="EEC45436.1"/>
    </source>
</evidence>
<evidence type="ECO:0000256" key="1">
    <source>
        <dbReference type="SAM" id="Phobius"/>
    </source>
</evidence>
<dbReference type="EMBL" id="CM000620">
    <property type="protein sequence ID" value="EEC45436.1"/>
    <property type="molecule type" value="Genomic_DNA"/>
</dbReference>
<reference evidence="2 3" key="1">
    <citation type="journal article" date="2008" name="Nature">
        <title>The Phaeodactylum genome reveals the evolutionary history of diatom genomes.</title>
        <authorList>
            <person name="Bowler C."/>
            <person name="Allen A.E."/>
            <person name="Badger J.H."/>
            <person name="Grimwood J."/>
            <person name="Jabbari K."/>
            <person name="Kuo A."/>
            <person name="Maheswari U."/>
            <person name="Martens C."/>
            <person name="Maumus F."/>
            <person name="Otillar R.P."/>
            <person name="Rayko E."/>
            <person name="Salamov A."/>
            <person name="Vandepoele K."/>
            <person name="Beszteri B."/>
            <person name="Gruber A."/>
            <person name="Heijde M."/>
            <person name="Katinka M."/>
            <person name="Mock T."/>
            <person name="Valentin K."/>
            <person name="Verret F."/>
            <person name="Berges J.A."/>
            <person name="Brownlee C."/>
            <person name="Cadoret J.P."/>
            <person name="Chiovitti A."/>
            <person name="Choi C.J."/>
            <person name="Coesel S."/>
            <person name="De Martino A."/>
            <person name="Detter J.C."/>
            <person name="Durkin C."/>
            <person name="Falciatore A."/>
            <person name="Fournet J."/>
            <person name="Haruta M."/>
            <person name="Huysman M.J."/>
            <person name="Jenkins B.D."/>
            <person name="Jiroutova K."/>
            <person name="Jorgensen R.E."/>
            <person name="Joubert Y."/>
            <person name="Kaplan A."/>
            <person name="Kroger N."/>
            <person name="Kroth P.G."/>
            <person name="La Roche J."/>
            <person name="Lindquist E."/>
            <person name="Lommer M."/>
            <person name="Martin-Jezequel V."/>
            <person name="Lopez P.J."/>
            <person name="Lucas S."/>
            <person name="Mangogna M."/>
            <person name="McGinnis K."/>
            <person name="Medlin L.K."/>
            <person name="Montsant A."/>
            <person name="Oudot-Le Secq M.P."/>
            <person name="Napoli C."/>
            <person name="Obornik M."/>
            <person name="Parker M.S."/>
            <person name="Petit J.L."/>
            <person name="Porcel B.M."/>
            <person name="Poulsen N."/>
            <person name="Robison M."/>
            <person name="Rychlewski L."/>
            <person name="Rynearson T.A."/>
            <person name="Schmutz J."/>
            <person name="Shapiro H."/>
            <person name="Siaut M."/>
            <person name="Stanley M."/>
            <person name="Sussman M.R."/>
            <person name="Taylor A.R."/>
            <person name="Vardi A."/>
            <person name="von Dassow P."/>
            <person name="Vyverman W."/>
            <person name="Willis A."/>
            <person name="Wyrwicz L.S."/>
            <person name="Rokhsar D.S."/>
            <person name="Weissenbach J."/>
            <person name="Armbrust E.V."/>
            <person name="Green B.R."/>
            <person name="Van de Peer Y."/>
            <person name="Grigoriev I.V."/>
        </authorList>
    </citation>
    <scope>NUCLEOTIDE SEQUENCE [LARGE SCALE GENOMIC DNA]</scope>
    <source>
        <strain evidence="2 3">CCAP 1055/1</strain>
    </source>
</reference>
<feature type="transmembrane region" description="Helical" evidence="1">
    <location>
        <begin position="91"/>
        <end position="109"/>
    </location>
</feature>
<dbReference type="RefSeq" id="XP_002183218.1">
    <property type="nucleotide sequence ID" value="XM_002183182.1"/>
</dbReference>
<keyword evidence="1" id="KW-0812">Transmembrane</keyword>
<evidence type="ECO:0008006" key="4">
    <source>
        <dbReference type="Google" id="ProtNLM"/>
    </source>
</evidence>
<keyword evidence="3" id="KW-1185">Reference proteome</keyword>
<dbReference type="PaxDb" id="2850-Phatr39127"/>
<dbReference type="InParanoid" id="B7G7W6"/>
<proteinExistence type="predicted"/>
<gene>
    <name evidence="2" type="ORF">PHATRDRAFT_39127</name>
</gene>
<dbReference type="AlphaFoldDB" id="B7G7W6"/>
<dbReference type="GeneID" id="7194826"/>
<reference evidence="3" key="2">
    <citation type="submission" date="2008-08" db="EMBL/GenBank/DDBJ databases">
        <authorList>
            <consortium name="Diatom Consortium"/>
            <person name="Grigoriev I."/>
            <person name="Grimwood J."/>
            <person name="Kuo A."/>
            <person name="Otillar R.P."/>
            <person name="Salamov A."/>
            <person name="Detter J.C."/>
            <person name="Lindquist E."/>
            <person name="Shapiro H."/>
            <person name="Lucas S."/>
            <person name="Glavina del Rio T."/>
            <person name="Pitluck S."/>
            <person name="Rokhsar D."/>
            <person name="Bowler C."/>
        </authorList>
    </citation>
    <scope>GENOME REANNOTATION</scope>
    <source>
        <strain evidence="3">CCAP 1055/1</strain>
    </source>
</reference>
<keyword evidence="1" id="KW-1133">Transmembrane helix</keyword>